<comment type="caution">
    <text evidence="2">The sequence shown here is derived from an EMBL/GenBank/DDBJ whole genome shotgun (WGS) entry which is preliminary data.</text>
</comment>
<feature type="compositionally biased region" description="Basic and acidic residues" evidence="1">
    <location>
        <begin position="18"/>
        <end position="32"/>
    </location>
</feature>
<dbReference type="InterPro" id="IPR013207">
    <property type="entry name" value="LGFP"/>
</dbReference>
<dbReference type="RefSeq" id="WP_330137264.1">
    <property type="nucleotide sequence ID" value="NZ_JAUTXY010000030.1"/>
</dbReference>
<evidence type="ECO:0000313" key="3">
    <source>
        <dbReference type="Proteomes" id="UP001336020"/>
    </source>
</evidence>
<organism evidence="2 3">
    <name type="scientific">Rhodococcus artemisiae</name>
    <dbReference type="NCBI Taxonomy" id="714159"/>
    <lineage>
        <taxon>Bacteria</taxon>
        <taxon>Bacillati</taxon>
        <taxon>Actinomycetota</taxon>
        <taxon>Actinomycetes</taxon>
        <taxon>Mycobacteriales</taxon>
        <taxon>Nocardiaceae</taxon>
        <taxon>Rhodococcus</taxon>
    </lineage>
</organism>
<feature type="compositionally biased region" description="Polar residues" evidence="1">
    <location>
        <begin position="1"/>
        <end position="13"/>
    </location>
</feature>
<protein>
    <recommendedName>
        <fullName evidence="4">LGFP repeat-containing protein</fullName>
    </recommendedName>
</protein>
<feature type="region of interest" description="Disordered" evidence="1">
    <location>
        <begin position="1"/>
        <end position="32"/>
    </location>
</feature>
<dbReference type="Pfam" id="PF08310">
    <property type="entry name" value="LGFP"/>
    <property type="match status" value="4"/>
</dbReference>
<keyword evidence="3" id="KW-1185">Reference proteome</keyword>
<reference evidence="2 3" key="1">
    <citation type="submission" date="2023-07" db="EMBL/GenBank/DDBJ databases">
        <authorList>
            <person name="Girao M."/>
            <person name="Carvalho M.F."/>
        </authorList>
    </citation>
    <scope>NUCLEOTIDE SEQUENCE [LARGE SCALE GENOMIC DNA]</scope>
    <source>
        <strain evidence="2 3">YIM65754</strain>
    </source>
</reference>
<sequence length="552" mass="60130">MEWTPTENPNSTIVPGKMRSDRQELPEGFTKEDADKAEIAEAKLLAASRSRTARNAGATNALAAAAPTDCMIYFPAWQFSVCGEIRVKYDSLGGPNSFLLLPTSSNITNGDGVGQRVTFLNGPIYWHPNAGAHPVLNHFMMKWGEHGWEAGWLGYPTTDEIVLQNGRRQEFQSGAAIYWSPLSLGIVGGSVRAKYYALGAETGPLGYPSTDEIWATKYNGRYNNFLNGTITWSGQTGARVLYGAIRDKWSQLGREDGTLGYPLADEQVTPNGIAHFADFENGSSIWWTAITGAHEIPVNILAVWNGKGAGGGLLGYPLGGPVQPTSPALSAEGVSITLSQRYQGGVINMAGPDNAYVGMYDPTPDPFPEPESTSTSGMTPFAYPPDGTWPPSDIPASYDTSVEVGRAANQHFQDYNPMIIRQGYWSTVWDDGWGQDKAEHYHQLKYVDSIEFVLESQYHGPRSNPADFGKDFWAVATHDICEVGWNGRECEEIERRTVHAIYDHTQWATYKLAQGGNPIGLVTAYCGGGNTPLSGTSVCDSWVDMALMNPGN</sequence>
<proteinExistence type="predicted"/>
<gene>
    <name evidence="2" type="ORF">Q7514_32245</name>
</gene>
<evidence type="ECO:0008006" key="4">
    <source>
        <dbReference type="Google" id="ProtNLM"/>
    </source>
</evidence>
<dbReference type="EMBL" id="JAUTXY010000030">
    <property type="protein sequence ID" value="MEE2062206.1"/>
    <property type="molecule type" value="Genomic_DNA"/>
</dbReference>
<evidence type="ECO:0000256" key="1">
    <source>
        <dbReference type="SAM" id="MobiDB-lite"/>
    </source>
</evidence>
<evidence type="ECO:0000313" key="2">
    <source>
        <dbReference type="EMBL" id="MEE2062206.1"/>
    </source>
</evidence>
<name>A0ABU7LKW2_9NOCA</name>
<accession>A0ABU7LKW2</accession>
<dbReference type="Proteomes" id="UP001336020">
    <property type="component" value="Unassembled WGS sequence"/>
</dbReference>